<dbReference type="Proteomes" id="UP000277204">
    <property type="component" value="Unassembled WGS sequence"/>
</dbReference>
<gene>
    <name evidence="2" type="ORF">SMRZ_LOCUS26107</name>
</gene>
<feature type="region of interest" description="Disordered" evidence="1">
    <location>
        <begin position="1"/>
        <end position="33"/>
    </location>
</feature>
<feature type="region of interest" description="Disordered" evidence="1">
    <location>
        <begin position="297"/>
        <end position="316"/>
    </location>
</feature>
<evidence type="ECO:0000313" key="3">
    <source>
        <dbReference type="Proteomes" id="UP000277204"/>
    </source>
</evidence>
<feature type="non-terminal residue" evidence="2">
    <location>
        <position position="316"/>
    </location>
</feature>
<evidence type="ECO:0000256" key="1">
    <source>
        <dbReference type="SAM" id="MobiDB-lite"/>
    </source>
</evidence>
<dbReference type="AlphaFoldDB" id="A0A183NCT2"/>
<dbReference type="EMBL" id="UZAI01022607">
    <property type="protein sequence ID" value="VDP58272.1"/>
    <property type="molecule type" value="Genomic_DNA"/>
</dbReference>
<sequence length="316" mass="35722">MSSNANEAVVHDLSSGPEMSVSETRPVVGSNPIASETLCTDTGLSRSQEDNVILNAHKCIAVPVHKETEIYIESTYPVSNDNVPDMGSDNNAHNLGEISYKNVENISAESNDGQRSNLILFDVDFPDHPLFADEILNKLESDAPEEPNSDLKSKIVHHHIVTSSGFYIQCEKHVLNKVELVVTWGYEDPTLLRGKRIKEAITSKCHEVLGHKKHHHKEWITVDTQGKIQERRNKKAAINTSRTRAEKTKAQAEYTEVNKQVKRSIRIDKRKYVEDLAMTAENTAREGNMRQLYDITKQLSGNRYKPERPVKRKEGE</sequence>
<keyword evidence="3" id="KW-1185">Reference proteome</keyword>
<evidence type="ECO:0000313" key="2">
    <source>
        <dbReference type="EMBL" id="VDP58272.1"/>
    </source>
</evidence>
<organism evidence="2 3">
    <name type="scientific">Schistosoma margrebowiei</name>
    <dbReference type="NCBI Taxonomy" id="48269"/>
    <lineage>
        <taxon>Eukaryota</taxon>
        <taxon>Metazoa</taxon>
        <taxon>Spiralia</taxon>
        <taxon>Lophotrochozoa</taxon>
        <taxon>Platyhelminthes</taxon>
        <taxon>Trematoda</taxon>
        <taxon>Digenea</taxon>
        <taxon>Strigeidida</taxon>
        <taxon>Schistosomatoidea</taxon>
        <taxon>Schistosomatidae</taxon>
        <taxon>Schistosoma</taxon>
    </lineage>
</organism>
<proteinExistence type="predicted"/>
<name>A0A183NCT2_9TREM</name>
<protein>
    <submittedName>
        <fullName evidence="2">Uncharacterized protein</fullName>
    </submittedName>
</protein>
<accession>A0A183NCT2</accession>
<reference evidence="2 3" key="1">
    <citation type="submission" date="2018-11" db="EMBL/GenBank/DDBJ databases">
        <authorList>
            <consortium name="Pathogen Informatics"/>
        </authorList>
    </citation>
    <scope>NUCLEOTIDE SEQUENCE [LARGE SCALE GENOMIC DNA]</scope>
    <source>
        <strain evidence="2 3">Zambia</strain>
    </source>
</reference>
<feature type="compositionally biased region" description="Basic and acidic residues" evidence="1">
    <location>
        <begin position="304"/>
        <end position="316"/>
    </location>
</feature>